<feature type="domain" description="LysR substrate-binding" evidence="2">
    <location>
        <begin position="77"/>
        <end position="207"/>
    </location>
</feature>
<dbReference type="Gene3D" id="3.40.190.10">
    <property type="entry name" value="Periplasmic binding protein-like II"/>
    <property type="match status" value="2"/>
</dbReference>
<name>A0ABS1SH50_9MICO</name>
<dbReference type="SUPFAM" id="SSF53850">
    <property type="entry name" value="Periplasmic binding protein-like II"/>
    <property type="match status" value="1"/>
</dbReference>
<sequence>MNDLSPSPAPLRLAFGRGMAPSRWAERWEQISGVPLELVPVNIAYGRNDRIESEVTLERVLPGELPVGSTEPGRTRHAIQLYTERLSLVVARDHELAEQDTISRAELATVTLLDHPQHPAAWPAPQPWADPSWMPTTLRAALQLVATGAGGIILPTMLARHLSDKREHALLALSDAEALPGTTVWATWDVSRDAADVQELVGVLRGRTARSSRSGTDAETAAAKPAKRVAKQTPKSTKSGPKPGSRGAQLAATRKKPPHRGRR</sequence>
<keyword evidence="4" id="KW-1185">Reference proteome</keyword>
<proteinExistence type="predicted"/>
<evidence type="ECO:0000259" key="2">
    <source>
        <dbReference type="Pfam" id="PF03466"/>
    </source>
</evidence>
<dbReference type="EMBL" id="QYAC01000002">
    <property type="protein sequence ID" value="MBL3678794.1"/>
    <property type="molecule type" value="Genomic_DNA"/>
</dbReference>
<feature type="compositionally biased region" description="Basic residues" evidence="1">
    <location>
        <begin position="253"/>
        <end position="263"/>
    </location>
</feature>
<organism evidence="3 4">
    <name type="scientific">Leucobacter chromiireducens subsp. solipictus</name>
    <dbReference type="NCBI Taxonomy" id="398235"/>
    <lineage>
        <taxon>Bacteria</taxon>
        <taxon>Bacillati</taxon>
        <taxon>Actinomycetota</taxon>
        <taxon>Actinomycetes</taxon>
        <taxon>Micrococcales</taxon>
        <taxon>Microbacteriaceae</taxon>
        <taxon>Leucobacter</taxon>
    </lineage>
</organism>
<feature type="region of interest" description="Disordered" evidence="1">
    <location>
        <begin position="208"/>
        <end position="263"/>
    </location>
</feature>
<evidence type="ECO:0000313" key="4">
    <source>
        <dbReference type="Proteomes" id="UP001645859"/>
    </source>
</evidence>
<dbReference type="Proteomes" id="UP001645859">
    <property type="component" value="Unassembled WGS sequence"/>
</dbReference>
<evidence type="ECO:0000256" key="1">
    <source>
        <dbReference type="SAM" id="MobiDB-lite"/>
    </source>
</evidence>
<dbReference type="InterPro" id="IPR005119">
    <property type="entry name" value="LysR_subst-bd"/>
</dbReference>
<comment type="caution">
    <text evidence="3">The sequence shown here is derived from an EMBL/GenBank/DDBJ whole genome shotgun (WGS) entry which is preliminary data.</text>
</comment>
<protein>
    <submittedName>
        <fullName evidence="3">LysR family transcriptional regulator</fullName>
    </submittedName>
</protein>
<accession>A0ABS1SH50</accession>
<evidence type="ECO:0000313" key="3">
    <source>
        <dbReference type="EMBL" id="MBL3678794.1"/>
    </source>
</evidence>
<dbReference type="Pfam" id="PF03466">
    <property type="entry name" value="LysR_substrate"/>
    <property type="match status" value="1"/>
</dbReference>
<dbReference type="RefSeq" id="WP_202344032.1">
    <property type="nucleotide sequence ID" value="NZ_BAAAPI010000008.1"/>
</dbReference>
<reference evidence="3 4" key="1">
    <citation type="submission" date="2018-09" db="EMBL/GenBank/DDBJ databases">
        <title>Comparative genomics of Leucobacter spp.</title>
        <authorList>
            <person name="Reis A.C."/>
            <person name="Kolvenbach B.A."/>
            <person name="Corvini P.F.X."/>
            <person name="Nunes O.C."/>
        </authorList>
    </citation>
    <scope>NUCLEOTIDE SEQUENCE [LARGE SCALE GENOMIC DNA]</scope>
    <source>
        <strain evidence="3 4">TAN 31504</strain>
    </source>
</reference>
<gene>
    <name evidence="3" type="ORF">D3230_05720</name>
</gene>